<dbReference type="GO" id="GO:0090729">
    <property type="term" value="F:toxin activity"/>
    <property type="evidence" value="ECO:0007669"/>
    <property type="project" value="UniProtKB-KW"/>
</dbReference>
<keyword evidence="15" id="KW-0472">Membrane</keyword>
<keyword evidence="9" id="KW-0067">ATP-binding</keyword>
<evidence type="ECO:0000256" key="12">
    <source>
        <dbReference type="ARBA" id="ARBA00047297"/>
    </source>
</evidence>
<evidence type="ECO:0000256" key="4">
    <source>
        <dbReference type="ARBA" id="ARBA00022656"/>
    </source>
</evidence>
<evidence type="ECO:0000256" key="8">
    <source>
        <dbReference type="ARBA" id="ARBA00022837"/>
    </source>
</evidence>
<accession>A0A2M4BNI2</accession>
<dbReference type="Pfam" id="PF06079">
    <property type="entry name" value="Apyrase"/>
    <property type="match status" value="1"/>
</dbReference>
<dbReference type="AlphaFoldDB" id="A0A2M4BNI2"/>
<comment type="similarity">
    <text evidence="11">Belongs to the apyrase family.</text>
</comment>
<feature type="binding site" evidence="14">
    <location>
        <position position="314"/>
    </location>
    <ligand>
        <name>Ca(2+)</name>
        <dbReference type="ChEBI" id="CHEBI:29108"/>
    </ligand>
</feature>
<evidence type="ECO:0000256" key="6">
    <source>
        <dbReference type="ARBA" id="ARBA00022741"/>
    </source>
</evidence>
<dbReference type="EMBL" id="GGFJ01005496">
    <property type="protein sequence ID" value="MBW54637.1"/>
    <property type="molecule type" value="Transcribed_RNA"/>
</dbReference>
<feature type="binding site" evidence="14">
    <location>
        <position position="429"/>
    </location>
    <ligand>
        <name>Ca(2+)</name>
        <dbReference type="ChEBI" id="CHEBI:29108"/>
    </ligand>
</feature>
<dbReference type="GO" id="GO:0004382">
    <property type="term" value="F:GDP phosphatase activity"/>
    <property type="evidence" value="ECO:0007669"/>
    <property type="project" value="TreeGrafter"/>
</dbReference>
<evidence type="ECO:0000256" key="1">
    <source>
        <dbReference type="ARBA" id="ARBA00001913"/>
    </source>
</evidence>
<keyword evidence="7 16" id="KW-0378">Hydrolase</keyword>
<evidence type="ECO:0000256" key="2">
    <source>
        <dbReference type="ARBA" id="ARBA00012148"/>
    </source>
</evidence>
<keyword evidence="6" id="KW-0547">Nucleotide-binding</keyword>
<organism evidence="16">
    <name type="scientific">Anopheles marajoara</name>
    <dbReference type="NCBI Taxonomy" id="58244"/>
    <lineage>
        <taxon>Eukaryota</taxon>
        <taxon>Metazoa</taxon>
        <taxon>Ecdysozoa</taxon>
        <taxon>Arthropoda</taxon>
        <taxon>Hexapoda</taxon>
        <taxon>Insecta</taxon>
        <taxon>Pterygota</taxon>
        <taxon>Neoptera</taxon>
        <taxon>Endopterygota</taxon>
        <taxon>Diptera</taxon>
        <taxon>Nematocera</taxon>
        <taxon>Culicoidea</taxon>
        <taxon>Culicidae</taxon>
        <taxon>Anophelinae</taxon>
        <taxon>Anopheles</taxon>
    </lineage>
</organism>
<keyword evidence="15" id="KW-0812">Transmembrane</keyword>
<feature type="binding site" evidence="14">
    <location>
        <position position="199"/>
    </location>
    <ligand>
        <name>Ca(2+)</name>
        <dbReference type="ChEBI" id="CHEBI:29108"/>
    </ligand>
</feature>
<evidence type="ECO:0000256" key="14">
    <source>
        <dbReference type="PIRSR" id="PIRSR609283-1"/>
    </source>
</evidence>
<dbReference type="GO" id="GO:0005509">
    <property type="term" value="F:calcium ion binding"/>
    <property type="evidence" value="ECO:0007669"/>
    <property type="project" value="InterPro"/>
</dbReference>
<feature type="binding site" evidence="14">
    <location>
        <position position="377"/>
    </location>
    <ligand>
        <name>Ca(2+)</name>
        <dbReference type="ChEBI" id="CHEBI:29108"/>
    </ligand>
</feature>
<evidence type="ECO:0000256" key="11">
    <source>
        <dbReference type="ARBA" id="ARBA00025738"/>
    </source>
</evidence>
<evidence type="ECO:0000256" key="13">
    <source>
        <dbReference type="ARBA" id="ARBA00074431"/>
    </source>
</evidence>
<dbReference type="EC" id="3.6.1.5" evidence="2"/>
<proteinExistence type="inferred from homology"/>
<protein>
    <recommendedName>
        <fullName evidence="13">Apyrase</fullName>
        <ecNumber evidence="2">3.6.1.5</ecNumber>
    </recommendedName>
</protein>
<keyword evidence="3" id="KW-1201">Platelet aggregation inhibiting toxin</keyword>
<evidence type="ECO:0000256" key="15">
    <source>
        <dbReference type="SAM" id="Phobius"/>
    </source>
</evidence>
<dbReference type="GO" id="GO:0045134">
    <property type="term" value="F:UDP phosphatase activity"/>
    <property type="evidence" value="ECO:0007669"/>
    <property type="project" value="TreeGrafter"/>
</dbReference>
<dbReference type="GO" id="GO:0005524">
    <property type="term" value="F:ATP binding"/>
    <property type="evidence" value="ECO:0007669"/>
    <property type="project" value="UniProtKB-KW"/>
</dbReference>
<keyword evidence="15" id="KW-1133">Transmembrane helix</keyword>
<dbReference type="FunFam" id="2.120.10.100:FF:000001">
    <property type="entry name" value="Soluble calcium-activated nucleotidase 1"/>
    <property type="match status" value="1"/>
</dbReference>
<evidence type="ECO:0000256" key="5">
    <source>
        <dbReference type="ARBA" id="ARBA00022723"/>
    </source>
</evidence>
<comment type="catalytic activity">
    <reaction evidence="12">
        <text>a ribonucleoside 5'-triphosphate + 2 H2O = a ribonucleoside 5'-phosphate + 2 phosphate + 2 H(+)</text>
        <dbReference type="Rhea" id="RHEA:36795"/>
        <dbReference type="ChEBI" id="CHEBI:15377"/>
        <dbReference type="ChEBI" id="CHEBI:15378"/>
        <dbReference type="ChEBI" id="CHEBI:43474"/>
        <dbReference type="ChEBI" id="CHEBI:58043"/>
        <dbReference type="ChEBI" id="CHEBI:61557"/>
        <dbReference type="EC" id="3.6.1.5"/>
    </reaction>
    <physiologicalReaction direction="left-to-right" evidence="12">
        <dbReference type="Rhea" id="RHEA:36796"/>
    </physiologicalReaction>
</comment>
<sequence length="434" mass="48478">MKNGSSTYGNSSALPLSSSSSSLLYASLGSVGSKESKGPTIIDTGMYLRDWRKALRSPPSYRIGNRTIRLQVHFTWVLASLSAFLLLVLYISSSPSYLQGAAPSASSGLLKNTVIVYNHTYPLTSPIVSSGIYSFRVGIIADLDTNSALSKNQWGSFFLKGYLSYIPSKRSITVSWDEGSPKPLKSGYALKGRGMELSELVVFNGKLLSFDDRTGLVYEVDGERVLPWVLLMDGDGRTSKGFKAEWATVKDQVLYVGSMGKEWTTAAGEFETSDPMYVKAVTVHGEVYHLNWVNNYKAIRKAIGIEWPGYMIHESGAWSDVHRRWFFLPRRCSRERYNETRDEHMGCNFLISCDETFQNIRAIELPRNGIPATHGFSSFKFLPSTNDEIIVALSTEELNGKTSTFISAFTVEGQQLMVETRINTEYKYEGLEFI</sequence>
<feature type="binding site" evidence="14">
    <location>
        <position position="245"/>
    </location>
    <ligand>
        <name>Ca(2+)</name>
        <dbReference type="ChEBI" id="CHEBI:29108"/>
    </ligand>
</feature>
<dbReference type="InterPro" id="IPR009283">
    <property type="entry name" value="Apyrase"/>
</dbReference>
<keyword evidence="4" id="KW-0800">Toxin</keyword>
<comment type="cofactor">
    <cofactor evidence="1 14">
        <name>Ca(2+)</name>
        <dbReference type="ChEBI" id="CHEBI:29108"/>
    </cofactor>
</comment>
<keyword evidence="5 14" id="KW-0479">Metal-binding</keyword>
<feature type="transmembrane region" description="Helical" evidence="15">
    <location>
        <begin position="72"/>
        <end position="91"/>
    </location>
</feature>
<dbReference type="SUPFAM" id="SSF101887">
    <property type="entry name" value="Apyrase"/>
    <property type="match status" value="1"/>
</dbReference>
<evidence type="ECO:0000313" key="16">
    <source>
        <dbReference type="EMBL" id="MBW54637.1"/>
    </source>
</evidence>
<evidence type="ECO:0000256" key="9">
    <source>
        <dbReference type="ARBA" id="ARBA00022840"/>
    </source>
</evidence>
<evidence type="ECO:0000256" key="10">
    <source>
        <dbReference type="ARBA" id="ARBA00023240"/>
    </source>
</evidence>
<reference evidence="16" key="1">
    <citation type="submission" date="2018-01" db="EMBL/GenBank/DDBJ databases">
        <title>An insight into the sialome of Amazonian anophelines.</title>
        <authorList>
            <person name="Ribeiro J.M."/>
            <person name="Scarpassa V."/>
            <person name="Calvo E."/>
        </authorList>
    </citation>
    <scope>NUCLEOTIDE SEQUENCE</scope>
    <source>
        <tissue evidence="16">Salivary glands</tissue>
    </source>
</reference>
<dbReference type="GO" id="GO:0030166">
    <property type="term" value="P:proteoglycan biosynthetic process"/>
    <property type="evidence" value="ECO:0007669"/>
    <property type="project" value="TreeGrafter"/>
</dbReference>
<dbReference type="PANTHER" id="PTHR13023:SF3">
    <property type="entry name" value="SOLUBLE CALCIUM-ACTIVATED NUCLEOTIDASE 1"/>
    <property type="match status" value="1"/>
</dbReference>
<keyword evidence="10" id="KW-1199">Hemostasis impairing toxin</keyword>
<dbReference type="Gene3D" id="2.120.10.100">
    <property type="entry name" value="Apyrase"/>
    <property type="match status" value="1"/>
</dbReference>
<dbReference type="GO" id="GO:0004050">
    <property type="term" value="F:apyrase activity"/>
    <property type="evidence" value="ECO:0007669"/>
    <property type="project" value="UniProtKB-EC"/>
</dbReference>
<dbReference type="PANTHER" id="PTHR13023">
    <property type="entry name" value="APYRASE"/>
    <property type="match status" value="1"/>
</dbReference>
<keyword evidence="8 14" id="KW-0106">Calcium</keyword>
<evidence type="ECO:0000256" key="3">
    <source>
        <dbReference type="ARBA" id="ARBA00022442"/>
    </source>
</evidence>
<dbReference type="InterPro" id="IPR036258">
    <property type="entry name" value="Apyrase_sf"/>
</dbReference>
<name>A0A2M4BNI2_9DIPT</name>
<feature type="binding site" evidence="14">
    <location>
        <position position="198"/>
    </location>
    <ligand>
        <name>Ca(2+)</name>
        <dbReference type="ChEBI" id="CHEBI:29108"/>
    </ligand>
</feature>
<evidence type="ECO:0000256" key="7">
    <source>
        <dbReference type="ARBA" id="ARBA00022801"/>
    </source>
</evidence>